<gene>
    <name evidence="7" type="ORF">WN51_12070</name>
</gene>
<dbReference type="GO" id="GO:0022857">
    <property type="term" value="F:transmembrane transporter activity"/>
    <property type="evidence" value="ECO:0007669"/>
    <property type="project" value="InterPro"/>
</dbReference>
<feature type="transmembrane region" description="Helical" evidence="5">
    <location>
        <begin position="524"/>
        <end position="547"/>
    </location>
</feature>
<proteinExistence type="predicted"/>
<reference evidence="7 8" key="1">
    <citation type="submission" date="2015-07" db="EMBL/GenBank/DDBJ databases">
        <title>The genome of Melipona quadrifasciata.</title>
        <authorList>
            <person name="Pan H."/>
            <person name="Kapheim K."/>
        </authorList>
    </citation>
    <scope>NUCLEOTIDE SEQUENCE [LARGE SCALE GENOMIC DNA]</scope>
    <source>
        <strain evidence="7">0111107301</strain>
        <tissue evidence="7">Whole body</tissue>
    </source>
</reference>
<feature type="transmembrane region" description="Helical" evidence="5">
    <location>
        <begin position="281"/>
        <end position="303"/>
    </location>
</feature>
<dbReference type="Pfam" id="PF00083">
    <property type="entry name" value="Sugar_tr"/>
    <property type="match status" value="1"/>
</dbReference>
<evidence type="ECO:0000256" key="5">
    <source>
        <dbReference type="SAM" id="Phobius"/>
    </source>
</evidence>
<comment type="subcellular location">
    <subcellularLocation>
        <location evidence="1">Membrane</location>
        <topology evidence="1">Multi-pass membrane protein</topology>
    </subcellularLocation>
</comment>
<dbReference type="CDD" id="cd17317">
    <property type="entry name" value="MFS_SLC22"/>
    <property type="match status" value="1"/>
</dbReference>
<dbReference type="AlphaFoldDB" id="A0A0M9A4G4"/>
<feature type="transmembrane region" description="Helical" evidence="5">
    <location>
        <begin position="250"/>
        <end position="269"/>
    </location>
</feature>
<dbReference type="PROSITE" id="PS50850">
    <property type="entry name" value="MFS"/>
    <property type="match status" value="1"/>
</dbReference>
<dbReference type="InterPro" id="IPR036259">
    <property type="entry name" value="MFS_trans_sf"/>
</dbReference>
<keyword evidence="4 5" id="KW-0472">Membrane</keyword>
<evidence type="ECO:0000256" key="4">
    <source>
        <dbReference type="ARBA" id="ARBA00023136"/>
    </source>
</evidence>
<name>A0A0M9A4G4_9HYME</name>
<dbReference type="Gene3D" id="1.20.1250.20">
    <property type="entry name" value="MFS general substrate transporter like domains"/>
    <property type="match status" value="1"/>
</dbReference>
<evidence type="ECO:0000256" key="2">
    <source>
        <dbReference type="ARBA" id="ARBA00022692"/>
    </source>
</evidence>
<accession>A0A0M9A4G4</accession>
<evidence type="ECO:0000256" key="3">
    <source>
        <dbReference type="ARBA" id="ARBA00022989"/>
    </source>
</evidence>
<dbReference type="EMBL" id="KQ435759">
    <property type="protein sequence ID" value="KOX75743.1"/>
    <property type="molecule type" value="Genomic_DNA"/>
</dbReference>
<dbReference type="OrthoDB" id="5296287at2759"/>
<dbReference type="InterPro" id="IPR005828">
    <property type="entry name" value="MFS_sugar_transport-like"/>
</dbReference>
<feature type="transmembrane region" description="Helical" evidence="5">
    <location>
        <begin position="399"/>
        <end position="420"/>
    </location>
</feature>
<organism evidence="7 8">
    <name type="scientific">Melipona quadrifasciata</name>
    <dbReference type="NCBI Taxonomy" id="166423"/>
    <lineage>
        <taxon>Eukaryota</taxon>
        <taxon>Metazoa</taxon>
        <taxon>Ecdysozoa</taxon>
        <taxon>Arthropoda</taxon>
        <taxon>Hexapoda</taxon>
        <taxon>Insecta</taxon>
        <taxon>Pterygota</taxon>
        <taxon>Neoptera</taxon>
        <taxon>Endopterygota</taxon>
        <taxon>Hymenoptera</taxon>
        <taxon>Apocrita</taxon>
        <taxon>Aculeata</taxon>
        <taxon>Apoidea</taxon>
        <taxon>Anthophila</taxon>
        <taxon>Apidae</taxon>
        <taxon>Melipona</taxon>
    </lineage>
</organism>
<feature type="transmembrane region" description="Helical" evidence="5">
    <location>
        <begin position="195"/>
        <end position="215"/>
    </location>
</feature>
<feature type="domain" description="Major facilitator superfamily (MFS) profile" evidence="6">
    <location>
        <begin position="113"/>
        <end position="549"/>
    </location>
</feature>
<evidence type="ECO:0000256" key="1">
    <source>
        <dbReference type="ARBA" id="ARBA00004141"/>
    </source>
</evidence>
<dbReference type="GO" id="GO:0016020">
    <property type="term" value="C:membrane"/>
    <property type="evidence" value="ECO:0007669"/>
    <property type="project" value="UniProtKB-SubCell"/>
</dbReference>
<dbReference type="STRING" id="166423.A0A0M9A4G4"/>
<feature type="transmembrane region" description="Helical" evidence="5">
    <location>
        <begin position="222"/>
        <end position="244"/>
    </location>
</feature>
<dbReference type="PANTHER" id="PTHR24064">
    <property type="entry name" value="SOLUTE CARRIER FAMILY 22 MEMBER"/>
    <property type="match status" value="1"/>
</dbReference>
<keyword evidence="8" id="KW-1185">Reference proteome</keyword>
<dbReference type="Proteomes" id="UP000053105">
    <property type="component" value="Unassembled WGS sequence"/>
</dbReference>
<keyword evidence="3 5" id="KW-1133">Transmembrane helix</keyword>
<dbReference type="SUPFAM" id="SSF103473">
    <property type="entry name" value="MFS general substrate transporter"/>
    <property type="match status" value="1"/>
</dbReference>
<feature type="transmembrane region" description="Helical" evidence="5">
    <location>
        <begin position="309"/>
        <end position="327"/>
    </location>
</feature>
<feature type="transmembrane region" description="Helical" evidence="5">
    <location>
        <begin position="426"/>
        <end position="448"/>
    </location>
</feature>
<evidence type="ECO:0000313" key="7">
    <source>
        <dbReference type="EMBL" id="KOX75743.1"/>
    </source>
</evidence>
<dbReference type="InterPro" id="IPR020846">
    <property type="entry name" value="MFS_dom"/>
</dbReference>
<protein>
    <submittedName>
        <fullName evidence="7">Organic cation transporter protein</fullName>
    </submittedName>
</protein>
<feature type="transmembrane region" description="Helical" evidence="5">
    <location>
        <begin position="455"/>
        <end position="474"/>
    </location>
</feature>
<keyword evidence="2 5" id="KW-0812">Transmembrane</keyword>
<evidence type="ECO:0000313" key="8">
    <source>
        <dbReference type="Proteomes" id="UP000053105"/>
    </source>
</evidence>
<feature type="transmembrane region" description="Helical" evidence="5">
    <location>
        <begin position="480"/>
        <end position="503"/>
    </location>
</feature>
<evidence type="ECO:0000259" key="6">
    <source>
        <dbReference type="PROSITE" id="PS50850"/>
    </source>
</evidence>
<sequence>MTSLSGRCIVRTSVLHISHENLVDSKREEAFDLVRRYGDTPRPYQSPKKVDKRLRALESRRLIAPTVSRLPVHAEVNGKQVLNGKEDVGENADEEVDAVQEAIGNLGRWQIYVCLAISLVKFPIAWHQLAIVFMAPHQDYNCTSPAGVQTPDHCAANVSGVLADCTKWEYDRSTFTETIISQWNLVCSRTHYANIQQSVLMFGVLLGNIIFGNLADRYGRKMPLMVSVILQLASGIGCAVVPWFPALLLMKFFSALATGGTMVTSYVICMEIVGTQWRAAITVLYQIPFSLGHMSLAGLAFLFRHWRHLQIAITLPSVILLSYWYIVPESPRWLLAFGKQRAACKILQKGANINKIKNKDIPEMVRQHCLHQNSKRSHLDHKASFLDLFRTPNMRIKSLSIFFNWIVCGMGLFGMSQYIGQVGGNIFVNFTVSGAIQIPGNFVAWWAMNKLGRKITLICSNSIAGIAGLLLVVVSNDIEWLRLILVCTAIVGMSVSFTTVYLFSGELFPTVVRNIGVGTSSMCARIGSISAPFVVSLVSYGLLMTLLCS</sequence>